<feature type="non-terminal residue" evidence="8">
    <location>
        <position position="1"/>
    </location>
</feature>
<dbReference type="SUPFAM" id="SSF52540">
    <property type="entry name" value="P-loop containing nucleoside triphosphate hydrolases"/>
    <property type="match status" value="1"/>
</dbReference>
<dbReference type="EMBL" id="BARU01002466">
    <property type="protein sequence ID" value="GAH28538.1"/>
    <property type="molecule type" value="Genomic_DNA"/>
</dbReference>
<sequence length="202" mass="23614">GELPQSVQVKLLRVIQEKKVIRLGSNDEIPIDVRFICATNKNIEDEVNKKKFREDLYYRLNVIKIHVPPLRERKEDIPLLVDHFIRIHAKKENKKLDGITAEAMKNILKYTFPGNIRELENIIERAIVFAQENYITKQDLPISIIQRPQYSAAGKLEDTVNKIEKEMIQDALKKNKKNQTKAASDLGISERVLRYKIKKYHI</sequence>
<reference evidence="8" key="1">
    <citation type="journal article" date="2014" name="Front. Microbiol.">
        <title>High frequency of phylogenetically diverse reductive dehalogenase-homologous genes in deep subseafloor sedimentary metagenomes.</title>
        <authorList>
            <person name="Kawai M."/>
            <person name="Futagami T."/>
            <person name="Toyoda A."/>
            <person name="Takaki Y."/>
            <person name="Nishi S."/>
            <person name="Hori S."/>
            <person name="Arai W."/>
            <person name="Tsubouchi T."/>
            <person name="Morono Y."/>
            <person name="Uchiyama I."/>
            <person name="Ito T."/>
            <person name="Fujiyama A."/>
            <person name="Inagaki F."/>
            <person name="Takami H."/>
        </authorList>
    </citation>
    <scope>NUCLEOTIDE SEQUENCE</scope>
    <source>
        <strain evidence="8">Expedition CK06-06</strain>
    </source>
</reference>
<proteinExistence type="predicted"/>
<dbReference type="InterPro" id="IPR002078">
    <property type="entry name" value="Sigma_54_int"/>
</dbReference>
<dbReference type="GO" id="GO:0006355">
    <property type="term" value="P:regulation of DNA-templated transcription"/>
    <property type="evidence" value="ECO:0007669"/>
    <property type="project" value="InterPro"/>
</dbReference>
<dbReference type="Pfam" id="PF00158">
    <property type="entry name" value="Sigma54_activat"/>
    <property type="match status" value="1"/>
</dbReference>
<evidence type="ECO:0000256" key="1">
    <source>
        <dbReference type="ARBA" id="ARBA00022741"/>
    </source>
</evidence>
<evidence type="ECO:0000256" key="2">
    <source>
        <dbReference type="ARBA" id="ARBA00022840"/>
    </source>
</evidence>
<dbReference type="PRINTS" id="PR01590">
    <property type="entry name" value="HTHFIS"/>
</dbReference>
<feature type="domain" description="Sigma-54 factor interaction" evidence="7">
    <location>
        <begin position="1"/>
        <end position="128"/>
    </location>
</feature>
<keyword evidence="3" id="KW-0805">Transcription regulation</keyword>
<evidence type="ECO:0000256" key="6">
    <source>
        <dbReference type="ARBA" id="ARBA00023163"/>
    </source>
</evidence>
<evidence type="ECO:0000256" key="4">
    <source>
        <dbReference type="ARBA" id="ARBA00023125"/>
    </source>
</evidence>
<dbReference type="PROSITE" id="PS00688">
    <property type="entry name" value="SIGMA54_INTERACT_3"/>
    <property type="match status" value="1"/>
</dbReference>
<gene>
    <name evidence="8" type="ORF">S03H2_05808</name>
</gene>
<dbReference type="GO" id="GO:0005524">
    <property type="term" value="F:ATP binding"/>
    <property type="evidence" value="ECO:0007669"/>
    <property type="project" value="UniProtKB-KW"/>
</dbReference>
<name>X1G6C5_9ZZZZ</name>
<organism evidence="8">
    <name type="scientific">marine sediment metagenome</name>
    <dbReference type="NCBI Taxonomy" id="412755"/>
    <lineage>
        <taxon>unclassified sequences</taxon>
        <taxon>metagenomes</taxon>
        <taxon>ecological metagenomes</taxon>
    </lineage>
</organism>
<dbReference type="PANTHER" id="PTHR32071">
    <property type="entry name" value="TRANSCRIPTIONAL REGULATORY PROTEIN"/>
    <property type="match status" value="1"/>
</dbReference>
<dbReference type="Gene3D" id="1.10.10.60">
    <property type="entry name" value="Homeodomain-like"/>
    <property type="match status" value="1"/>
</dbReference>
<dbReference type="Gene3D" id="1.10.8.60">
    <property type="match status" value="1"/>
</dbReference>
<accession>X1G6C5</accession>
<dbReference type="Pfam" id="PF25601">
    <property type="entry name" value="AAA_lid_14"/>
    <property type="match status" value="1"/>
</dbReference>
<dbReference type="InterPro" id="IPR025944">
    <property type="entry name" value="Sigma_54_int_dom_CS"/>
</dbReference>
<keyword evidence="2" id="KW-0067">ATP-binding</keyword>
<dbReference type="GO" id="GO:0043565">
    <property type="term" value="F:sequence-specific DNA binding"/>
    <property type="evidence" value="ECO:0007669"/>
    <property type="project" value="InterPro"/>
</dbReference>
<evidence type="ECO:0000259" key="7">
    <source>
        <dbReference type="PROSITE" id="PS50045"/>
    </source>
</evidence>
<dbReference type="InterPro" id="IPR027417">
    <property type="entry name" value="P-loop_NTPase"/>
</dbReference>
<dbReference type="FunFam" id="1.10.8.60:FF:000014">
    <property type="entry name" value="DNA-binding transcriptional regulator NtrC"/>
    <property type="match status" value="1"/>
</dbReference>
<dbReference type="InterPro" id="IPR009057">
    <property type="entry name" value="Homeodomain-like_sf"/>
</dbReference>
<dbReference type="InterPro" id="IPR002197">
    <property type="entry name" value="HTH_Fis"/>
</dbReference>
<evidence type="ECO:0000256" key="3">
    <source>
        <dbReference type="ARBA" id="ARBA00023015"/>
    </source>
</evidence>
<dbReference type="Pfam" id="PF02954">
    <property type="entry name" value="HTH_8"/>
    <property type="match status" value="1"/>
</dbReference>
<evidence type="ECO:0000256" key="5">
    <source>
        <dbReference type="ARBA" id="ARBA00023159"/>
    </source>
</evidence>
<keyword evidence="5" id="KW-0010">Activator</keyword>
<keyword evidence="1" id="KW-0547">Nucleotide-binding</keyword>
<keyword evidence="6" id="KW-0804">Transcription</keyword>
<dbReference type="InterPro" id="IPR058031">
    <property type="entry name" value="AAA_lid_NorR"/>
</dbReference>
<keyword evidence="4" id="KW-0238">DNA-binding</keyword>
<dbReference type="AlphaFoldDB" id="X1G6C5"/>
<comment type="caution">
    <text evidence="8">The sequence shown here is derived from an EMBL/GenBank/DDBJ whole genome shotgun (WGS) entry which is preliminary data.</text>
</comment>
<dbReference type="PROSITE" id="PS50045">
    <property type="entry name" value="SIGMA54_INTERACT_4"/>
    <property type="match status" value="1"/>
</dbReference>
<dbReference type="SUPFAM" id="SSF46689">
    <property type="entry name" value="Homeodomain-like"/>
    <property type="match status" value="1"/>
</dbReference>
<evidence type="ECO:0000313" key="8">
    <source>
        <dbReference type="EMBL" id="GAH28538.1"/>
    </source>
</evidence>
<dbReference type="Gene3D" id="3.40.50.300">
    <property type="entry name" value="P-loop containing nucleotide triphosphate hydrolases"/>
    <property type="match status" value="1"/>
</dbReference>
<protein>
    <recommendedName>
        <fullName evidence="7">Sigma-54 factor interaction domain-containing protein</fullName>
    </recommendedName>
</protein>